<accession>F8A854</accession>
<dbReference type="InParanoid" id="F8A854"/>
<gene>
    <name evidence="2" type="ordered locus">Thein_1185</name>
</gene>
<evidence type="ECO:0000259" key="1">
    <source>
        <dbReference type="PROSITE" id="PS50965"/>
    </source>
</evidence>
<dbReference type="EMBL" id="CP002683">
    <property type="protein sequence ID" value="AEH45053.1"/>
    <property type="molecule type" value="Genomic_DNA"/>
</dbReference>
<dbReference type="PROSITE" id="PS50965">
    <property type="entry name" value="NERD"/>
    <property type="match status" value="1"/>
</dbReference>
<dbReference type="OrthoDB" id="5500241at2"/>
<feature type="domain" description="NERD" evidence="1">
    <location>
        <begin position="41"/>
        <end position="159"/>
    </location>
</feature>
<dbReference type="Proteomes" id="UP000006793">
    <property type="component" value="Chromosome"/>
</dbReference>
<organism evidence="2 3">
    <name type="scientific">Thermodesulfatator indicus (strain DSM 15286 / JCM 11887 / CIR29812)</name>
    <dbReference type="NCBI Taxonomy" id="667014"/>
    <lineage>
        <taxon>Bacteria</taxon>
        <taxon>Pseudomonadati</taxon>
        <taxon>Thermodesulfobacteriota</taxon>
        <taxon>Thermodesulfobacteria</taxon>
        <taxon>Thermodesulfobacteriales</taxon>
        <taxon>Thermodesulfatatoraceae</taxon>
        <taxon>Thermodesulfatator</taxon>
    </lineage>
</organism>
<dbReference type="STRING" id="667014.Thein_1185"/>
<reference evidence="2 3" key="2">
    <citation type="journal article" date="2012" name="Stand. Genomic Sci.">
        <title>Complete genome sequence of the thermophilic sulfate-reducing ocean bacterium Thermodesulfatator indicus type strain (CIR29812(T)).</title>
        <authorList>
            <person name="Anderson I."/>
            <person name="Saunders E."/>
            <person name="Lapidus A."/>
            <person name="Nolan M."/>
            <person name="Lucas S."/>
            <person name="Tice H."/>
            <person name="Del Rio T.G."/>
            <person name="Cheng J.F."/>
            <person name="Han C."/>
            <person name="Tapia R."/>
            <person name="Goodwin L.A."/>
            <person name="Pitluck S."/>
            <person name="Liolios K."/>
            <person name="Mavromatis K."/>
            <person name="Pagani I."/>
            <person name="Ivanova N."/>
            <person name="Mikhailova N."/>
            <person name="Pati A."/>
            <person name="Chen A."/>
            <person name="Palaniappan K."/>
            <person name="Land M."/>
            <person name="Hauser L."/>
            <person name="Jeffries C.D."/>
            <person name="Chang Y.J."/>
            <person name="Brambilla E.M."/>
            <person name="Rohde M."/>
            <person name="Spring S."/>
            <person name="Goker M."/>
            <person name="Detter J.C."/>
            <person name="Woyke T."/>
            <person name="Bristow J."/>
            <person name="Eisen J.A."/>
            <person name="Markowitz V."/>
            <person name="Hugenholtz P."/>
            <person name="Kyrpides N.C."/>
            <person name="Klenk H.P."/>
        </authorList>
    </citation>
    <scope>NUCLEOTIDE SEQUENCE [LARGE SCALE GENOMIC DNA]</scope>
    <source>
        <strain evidence="3">DSM 15286 / JCM 11887 / CIR29812</strain>
    </source>
</reference>
<proteinExistence type="predicted"/>
<dbReference type="HOGENOM" id="CLU_053321_0_0_0"/>
<protein>
    <submittedName>
        <fullName evidence="2">NERD domain protein</fullName>
    </submittedName>
</protein>
<dbReference type="eggNOG" id="COG0551">
    <property type="taxonomic scope" value="Bacteria"/>
</dbReference>
<sequence length="296" mass="35301">MIIKRKDSRENDIKKLRKLLSYNISPKQRFLIEREIRAIQKGEQGERDAAYYIDFHYGKSKNWMVIHDLRIEHRGRVAQIDHLLINRIFEIYVLESKNFSYGLRITPSGDFEVYYKGKYFGIPSPIEQNKRHIEVLCELIRDNDLMPKRLGISLKPKFFNYILISPSSIIKRPNNKKFDTSQIIKADQIKKVIENNLDNANNPLFILNISSTETIFNFAQKLVRFHKPVQINWAEKFGITEKQKITEEQKRTKNRYFCAKCRKSISEKEAKFCWNNKERFKGKAYCFNCQQTFNKR</sequence>
<dbReference type="InterPro" id="IPR011528">
    <property type="entry name" value="NERD"/>
</dbReference>
<reference evidence="3" key="1">
    <citation type="submission" date="2011-04" db="EMBL/GenBank/DDBJ databases">
        <title>The complete genome of Thermodesulfatator indicus DSM 15286.</title>
        <authorList>
            <person name="Lucas S."/>
            <person name="Copeland A."/>
            <person name="Lapidus A."/>
            <person name="Bruce D."/>
            <person name="Goodwin L."/>
            <person name="Pitluck S."/>
            <person name="Peters L."/>
            <person name="Kyrpides N."/>
            <person name="Mavromatis K."/>
            <person name="Pagani I."/>
            <person name="Ivanova N."/>
            <person name="Saunders L."/>
            <person name="Detter J.C."/>
            <person name="Tapia R."/>
            <person name="Han C."/>
            <person name="Land M."/>
            <person name="Hauser L."/>
            <person name="Markowitz V."/>
            <person name="Cheng J.-F."/>
            <person name="Hugenholtz P."/>
            <person name="Woyke T."/>
            <person name="Wu D."/>
            <person name="Spring S."/>
            <person name="Schroeder M."/>
            <person name="Brambilla E."/>
            <person name="Klenk H.-P."/>
            <person name="Eisen J.A."/>
        </authorList>
    </citation>
    <scope>NUCLEOTIDE SEQUENCE [LARGE SCALE GENOMIC DNA]</scope>
    <source>
        <strain evidence="3">DSM 15286 / JCM 11887 / CIR29812</strain>
    </source>
</reference>
<evidence type="ECO:0000313" key="3">
    <source>
        <dbReference type="Proteomes" id="UP000006793"/>
    </source>
</evidence>
<evidence type="ECO:0000313" key="2">
    <source>
        <dbReference type="EMBL" id="AEH45053.1"/>
    </source>
</evidence>
<dbReference type="KEGG" id="tid:Thein_1185"/>
<dbReference type="RefSeq" id="WP_013907795.1">
    <property type="nucleotide sequence ID" value="NC_015681.1"/>
</dbReference>
<keyword evidence="3" id="KW-1185">Reference proteome</keyword>
<dbReference type="Pfam" id="PF08378">
    <property type="entry name" value="NERD"/>
    <property type="match status" value="1"/>
</dbReference>
<dbReference type="AlphaFoldDB" id="F8A854"/>
<name>F8A854_THEID</name>
<dbReference type="PaxDb" id="667014-Thein_1185"/>